<proteinExistence type="predicted"/>
<name>A0A1H3VR18_SELRU</name>
<keyword evidence="1" id="KW-0812">Transmembrane</keyword>
<keyword evidence="1" id="KW-1133">Transmembrane helix</keyword>
<dbReference type="OrthoDB" id="1667302at2"/>
<evidence type="ECO:0000313" key="2">
    <source>
        <dbReference type="EMBL" id="SDZ76558.1"/>
    </source>
</evidence>
<protein>
    <submittedName>
        <fullName evidence="2">Uncharacterized protein</fullName>
    </submittedName>
</protein>
<accession>A0A1H3VR18</accession>
<dbReference type="Proteomes" id="UP000183469">
    <property type="component" value="Unassembled WGS sequence"/>
</dbReference>
<organism evidence="2 3">
    <name type="scientific">Selenomonas ruminantium</name>
    <dbReference type="NCBI Taxonomy" id="971"/>
    <lineage>
        <taxon>Bacteria</taxon>
        <taxon>Bacillati</taxon>
        <taxon>Bacillota</taxon>
        <taxon>Negativicutes</taxon>
        <taxon>Selenomonadales</taxon>
        <taxon>Selenomonadaceae</taxon>
        <taxon>Selenomonas</taxon>
    </lineage>
</organism>
<dbReference type="EMBL" id="FNQG01000002">
    <property type="protein sequence ID" value="SDZ76558.1"/>
    <property type="molecule type" value="Genomic_DNA"/>
</dbReference>
<evidence type="ECO:0000313" key="3">
    <source>
        <dbReference type="Proteomes" id="UP000183469"/>
    </source>
</evidence>
<reference evidence="2 3" key="1">
    <citation type="submission" date="2016-10" db="EMBL/GenBank/DDBJ databases">
        <authorList>
            <person name="de Groot N.N."/>
        </authorList>
    </citation>
    <scope>NUCLEOTIDE SEQUENCE [LARGE SCALE GENOMIC DNA]</scope>
    <source>
        <strain evidence="2 3">DSM 2872</strain>
    </source>
</reference>
<dbReference type="RefSeq" id="WP_074670538.1">
    <property type="nucleotide sequence ID" value="NZ_FNQG01000002.1"/>
</dbReference>
<keyword evidence="1" id="KW-0472">Membrane</keyword>
<gene>
    <name evidence="2" type="ORF">SAMN05660648_00446</name>
</gene>
<dbReference type="AlphaFoldDB" id="A0A1H3VR18"/>
<evidence type="ECO:0000256" key="1">
    <source>
        <dbReference type="SAM" id="Phobius"/>
    </source>
</evidence>
<sequence>MKILFFSILVIALLALLFFGGIFLFHLIRYAIFDTIDFLFYNLWGKPPFSPHCSRGEGYGWQWDEHGNCLGYDHRYVR</sequence>
<feature type="transmembrane region" description="Helical" evidence="1">
    <location>
        <begin position="6"/>
        <end position="28"/>
    </location>
</feature>